<name>A0A1B6G465_9HEMI</name>
<feature type="non-terminal residue" evidence="1">
    <location>
        <position position="1"/>
    </location>
</feature>
<proteinExistence type="predicted"/>
<accession>A0A1B6G465</accession>
<gene>
    <name evidence="1" type="ORF">g.29817</name>
</gene>
<protein>
    <submittedName>
        <fullName evidence="1">Uncharacterized protein</fullName>
    </submittedName>
</protein>
<feature type="non-terminal residue" evidence="1">
    <location>
        <position position="169"/>
    </location>
</feature>
<sequence>HLTGCCLLREHTKSESDSVSKSLQKVLSKPTSDSNAEIVTSSYIKRNFLEDSDSDESISLAGLVLKHANNVSEPKRGSIDNMTKNTSTHLTGCCLLRQHTKSESDSVSKSLQKVLSKPTSDSNAEIVTSSYIKRNFLEDSDSDESISLAGLVLKHANNVSEPKRGSIDN</sequence>
<dbReference type="AlphaFoldDB" id="A0A1B6G465"/>
<dbReference type="EMBL" id="GECZ01012552">
    <property type="protein sequence ID" value="JAS57217.1"/>
    <property type="molecule type" value="Transcribed_RNA"/>
</dbReference>
<evidence type="ECO:0000313" key="1">
    <source>
        <dbReference type="EMBL" id="JAS57217.1"/>
    </source>
</evidence>
<reference evidence="1" key="1">
    <citation type="submission" date="2015-11" db="EMBL/GenBank/DDBJ databases">
        <title>De novo transcriptome assembly of four potential Pierce s Disease insect vectors from Arizona vineyards.</title>
        <authorList>
            <person name="Tassone E.E."/>
        </authorList>
    </citation>
    <scope>NUCLEOTIDE SEQUENCE</scope>
</reference>
<organism evidence="1">
    <name type="scientific">Cuerna arida</name>
    <dbReference type="NCBI Taxonomy" id="1464854"/>
    <lineage>
        <taxon>Eukaryota</taxon>
        <taxon>Metazoa</taxon>
        <taxon>Ecdysozoa</taxon>
        <taxon>Arthropoda</taxon>
        <taxon>Hexapoda</taxon>
        <taxon>Insecta</taxon>
        <taxon>Pterygota</taxon>
        <taxon>Neoptera</taxon>
        <taxon>Paraneoptera</taxon>
        <taxon>Hemiptera</taxon>
        <taxon>Auchenorrhyncha</taxon>
        <taxon>Membracoidea</taxon>
        <taxon>Cicadellidae</taxon>
        <taxon>Cicadellinae</taxon>
        <taxon>Proconiini</taxon>
        <taxon>Cuerna</taxon>
    </lineage>
</organism>